<dbReference type="EMBL" id="CP090163">
    <property type="protein sequence ID" value="UJO12338.1"/>
    <property type="molecule type" value="Genomic_DNA"/>
</dbReference>
<evidence type="ECO:0000313" key="5">
    <source>
        <dbReference type="Proteomes" id="UP000756132"/>
    </source>
</evidence>
<dbReference type="Gene3D" id="3.20.20.80">
    <property type="entry name" value="Glycosidases"/>
    <property type="match status" value="1"/>
</dbReference>
<dbReference type="InterPro" id="IPR017853">
    <property type="entry name" value="GH"/>
</dbReference>
<dbReference type="Gene3D" id="2.60.40.1180">
    <property type="entry name" value="Golgi alpha-mannosidase II"/>
    <property type="match status" value="1"/>
</dbReference>
<organism evidence="4 5">
    <name type="scientific">Passalora fulva</name>
    <name type="common">Tomato leaf mold</name>
    <name type="synonym">Cladosporium fulvum</name>
    <dbReference type="NCBI Taxonomy" id="5499"/>
    <lineage>
        <taxon>Eukaryota</taxon>
        <taxon>Fungi</taxon>
        <taxon>Dikarya</taxon>
        <taxon>Ascomycota</taxon>
        <taxon>Pezizomycotina</taxon>
        <taxon>Dothideomycetes</taxon>
        <taxon>Dothideomycetidae</taxon>
        <taxon>Mycosphaerellales</taxon>
        <taxon>Mycosphaerellaceae</taxon>
        <taxon>Fulvia</taxon>
    </lineage>
</organism>
<dbReference type="SUPFAM" id="SSF51445">
    <property type="entry name" value="(Trans)glycosidases"/>
    <property type="match status" value="1"/>
</dbReference>
<evidence type="ECO:0000256" key="1">
    <source>
        <dbReference type="ARBA" id="ARBA00005382"/>
    </source>
</evidence>
<dbReference type="PANTHER" id="PTHR11069">
    <property type="entry name" value="GLUCOSYLCERAMIDASE"/>
    <property type="match status" value="1"/>
</dbReference>
<evidence type="ECO:0000313" key="4">
    <source>
        <dbReference type="EMBL" id="UJO12338.1"/>
    </source>
</evidence>
<dbReference type="InterPro" id="IPR013780">
    <property type="entry name" value="Glyco_hydro_b"/>
</dbReference>
<evidence type="ECO:0000256" key="2">
    <source>
        <dbReference type="ARBA" id="ARBA00022729"/>
    </source>
</evidence>
<gene>
    <name evidence="4" type="ORF">CLAFUR5_01795</name>
</gene>
<protein>
    <submittedName>
        <fullName evidence="4">Endo-1,6-beta-D-glucanase</fullName>
    </submittedName>
</protein>
<name>A0A9Q8L8V7_PASFU</name>
<proteinExistence type="inferred from homology"/>
<reference evidence="4" key="1">
    <citation type="submission" date="2021-12" db="EMBL/GenBank/DDBJ databases">
        <authorList>
            <person name="Zaccaron A."/>
            <person name="Stergiopoulos I."/>
        </authorList>
    </citation>
    <scope>NUCLEOTIDE SEQUENCE</scope>
    <source>
        <strain evidence="4">Race5_Kim</strain>
    </source>
</reference>
<accession>A0A9Q8L8V7</accession>
<dbReference type="GO" id="GO:0004348">
    <property type="term" value="F:glucosylceramidase activity"/>
    <property type="evidence" value="ECO:0007669"/>
    <property type="project" value="InterPro"/>
</dbReference>
<sequence length="279" mass="30251">MSDFRQAYPETPQFMTECSTYLPTTLGLNWGVANALIPSVQNGGSGATMWVMATDPDFGPHAPWGGCAGSQGAIIVNSSTEYLKTNDYYMVGQFSCFIRRGGQNVQVTKGNEGDNLSPNQFNNIAVRNPDKSWAVVFVNNMNRTENVRLSFTGSGNVWEGVVPSSTVTTWLIPADENVPKNNTDSTMAYPFAHANRTNSTGPIGARKNETCVLPPVTTAAPTSTASTSTTPLLPVPHATHFVQQSLLSAISGKDECTNEQNVLVRDMLQSHRARHGRHR</sequence>
<reference evidence="4" key="2">
    <citation type="journal article" date="2022" name="Microb. Genom.">
        <title>A chromosome-scale genome assembly of the tomato pathogen Cladosporium fulvum reveals a compartmentalized genome architecture and the presence of a dispensable chromosome.</title>
        <authorList>
            <person name="Zaccaron A.Z."/>
            <person name="Chen L.H."/>
            <person name="Samaras A."/>
            <person name="Stergiopoulos I."/>
        </authorList>
    </citation>
    <scope>NUCLEOTIDE SEQUENCE</scope>
    <source>
        <strain evidence="4">Race5_Kim</strain>
    </source>
</reference>
<dbReference type="GO" id="GO:0006680">
    <property type="term" value="P:glucosylceramide catabolic process"/>
    <property type="evidence" value="ECO:0007669"/>
    <property type="project" value="TreeGrafter"/>
</dbReference>
<dbReference type="RefSeq" id="XP_047756704.1">
    <property type="nucleotide sequence ID" value="XM_047900943.1"/>
</dbReference>
<dbReference type="GO" id="GO:0016020">
    <property type="term" value="C:membrane"/>
    <property type="evidence" value="ECO:0007669"/>
    <property type="project" value="GOC"/>
</dbReference>
<keyword evidence="5" id="KW-1185">Reference proteome</keyword>
<dbReference type="GeneID" id="71981673"/>
<keyword evidence="2" id="KW-0732">Signal</keyword>
<comment type="similarity">
    <text evidence="1">Belongs to the glycosyl hydrolase 30 family.</text>
</comment>
<keyword evidence="3" id="KW-0378">Hydrolase</keyword>
<dbReference type="KEGG" id="ffu:CLAFUR5_01795"/>
<dbReference type="AlphaFoldDB" id="A0A9Q8L8V7"/>
<dbReference type="Proteomes" id="UP000756132">
    <property type="component" value="Chromosome 1"/>
</dbReference>
<dbReference type="InterPro" id="IPR001139">
    <property type="entry name" value="Glyco_hydro_30"/>
</dbReference>
<dbReference type="PANTHER" id="PTHR11069:SF23">
    <property type="entry name" value="LYSOSOMAL ACID GLUCOSYLCERAMIDASE"/>
    <property type="match status" value="1"/>
</dbReference>
<evidence type="ECO:0000256" key="3">
    <source>
        <dbReference type="ARBA" id="ARBA00022801"/>
    </source>
</evidence>
<dbReference type="OrthoDB" id="2160638at2759"/>